<name>A0A417YEJ1_9BACI</name>
<evidence type="ECO:0000313" key="1">
    <source>
        <dbReference type="EMBL" id="RHW31072.1"/>
    </source>
</evidence>
<reference evidence="1 2" key="1">
    <citation type="journal article" date="2007" name="Int. J. Syst. Evol. Microbiol.">
        <title>Oceanobacillus profundus sp. nov., isolated from a deep-sea sediment core.</title>
        <authorList>
            <person name="Kim Y.G."/>
            <person name="Choi D.H."/>
            <person name="Hyun S."/>
            <person name="Cho B.C."/>
        </authorList>
    </citation>
    <scope>NUCLEOTIDE SEQUENCE [LARGE SCALE GENOMIC DNA]</scope>
    <source>
        <strain evidence="1 2">DSM 18246</strain>
    </source>
</reference>
<evidence type="ECO:0008006" key="3">
    <source>
        <dbReference type="Google" id="ProtNLM"/>
    </source>
</evidence>
<sequence>MSYPNCSCGHNDCVCEVVRKIVAAQNQVADRNKHCSSSCNDSIRELYSQNHSINRNTTIPFILFNKGSLKPFIASGVYKKKKKGCCEDAFFAALETPVLRAIRFIPHTCCVEVELLQPVNEHGIPLTHGGKNLVDFFKDKCHRQTVNFKKTGICITLDLECFCAITCLSPIKLLPRRSHSSNC</sequence>
<comment type="caution">
    <text evidence="1">The sequence shown here is derived from an EMBL/GenBank/DDBJ whole genome shotgun (WGS) entry which is preliminary data.</text>
</comment>
<dbReference type="InterPro" id="IPR019593">
    <property type="entry name" value="Spore_coat_protein_Z/Y"/>
</dbReference>
<gene>
    <name evidence="1" type="ORF">D1B32_14985</name>
</gene>
<dbReference type="Pfam" id="PF10612">
    <property type="entry name" value="Spore-coat_CotZ"/>
    <property type="match status" value="1"/>
</dbReference>
<dbReference type="Proteomes" id="UP000285456">
    <property type="component" value="Unassembled WGS sequence"/>
</dbReference>
<keyword evidence="2" id="KW-1185">Reference proteome</keyword>
<accession>A0A417YEJ1</accession>
<dbReference type="RefSeq" id="WP_095311663.1">
    <property type="nucleotide sequence ID" value="NZ_JAUOPF010000023.1"/>
</dbReference>
<protein>
    <recommendedName>
        <fullName evidence="3">Spore coat protein</fullName>
    </recommendedName>
</protein>
<dbReference type="OrthoDB" id="1655185at2"/>
<evidence type="ECO:0000313" key="2">
    <source>
        <dbReference type="Proteomes" id="UP000285456"/>
    </source>
</evidence>
<dbReference type="EMBL" id="QWEH01000010">
    <property type="protein sequence ID" value="RHW31072.1"/>
    <property type="molecule type" value="Genomic_DNA"/>
</dbReference>
<dbReference type="AlphaFoldDB" id="A0A417YEJ1"/>
<organism evidence="1 2">
    <name type="scientific">Oceanobacillus profundus</name>
    <dbReference type="NCBI Taxonomy" id="372463"/>
    <lineage>
        <taxon>Bacteria</taxon>
        <taxon>Bacillati</taxon>
        <taxon>Bacillota</taxon>
        <taxon>Bacilli</taxon>
        <taxon>Bacillales</taxon>
        <taxon>Bacillaceae</taxon>
        <taxon>Oceanobacillus</taxon>
    </lineage>
</organism>
<proteinExistence type="predicted"/>